<organism evidence="6 7">
    <name type="scientific">Thalassotalea euphylliae</name>
    <dbReference type="NCBI Taxonomy" id="1655234"/>
    <lineage>
        <taxon>Bacteria</taxon>
        <taxon>Pseudomonadati</taxon>
        <taxon>Pseudomonadota</taxon>
        <taxon>Gammaproteobacteria</taxon>
        <taxon>Alteromonadales</taxon>
        <taxon>Colwelliaceae</taxon>
        <taxon>Thalassotalea</taxon>
    </lineage>
</organism>
<dbReference type="OrthoDB" id="6227731at2"/>
<reference evidence="6 7" key="1">
    <citation type="submission" date="2018-08" db="EMBL/GenBank/DDBJ databases">
        <title>Thalassotalea euphylliae genome.</title>
        <authorList>
            <person name="Summers S."/>
            <person name="Rice S.A."/>
            <person name="Freckelton M.L."/>
            <person name="Nedved B.T."/>
            <person name="Hadfield M.G."/>
        </authorList>
    </citation>
    <scope>NUCLEOTIDE SEQUENCE [LARGE SCALE GENOMIC DNA]</scope>
    <source>
        <strain evidence="6 7">H1</strain>
    </source>
</reference>
<evidence type="ECO:0000313" key="7">
    <source>
        <dbReference type="Proteomes" id="UP000256478"/>
    </source>
</evidence>
<accession>A0A3E0TNE2</accession>
<dbReference type="SUPFAM" id="SSF140566">
    <property type="entry name" value="FlgN-like"/>
    <property type="match status" value="1"/>
</dbReference>
<evidence type="ECO:0000256" key="2">
    <source>
        <dbReference type="ARBA" id="ARBA00007703"/>
    </source>
</evidence>
<dbReference type="Pfam" id="PF05130">
    <property type="entry name" value="FlgN"/>
    <property type="match status" value="1"/>
</dbReference>
<keyword evidence="6" id="KW-0966">Cell projection</keyword>
<sequence length="142" mass="15682">MTASASQQLLNKQLEQLQSLLQLLADEKVLLTQRDPEALNALTQQKQTLLLAIESLDANIGQNPQFLADKQQGLLAEPLQQIESTLAECQALNQVNGQIIAHSQLAVERMKTTLLERHNRSSMTYDNKGKKHAGLSSLNVKA</sequence>
<dbReference type="RefSeq" id="WP_116007139.1">
    <property type="nucleotide sequence ID" value="NZ_QUOU01000001.1"/>
</dbReference>
<comment type="function">
    <text evidence="1">Required for the efficient initiation of filament assembly.</text>
</comment>
<protein>
    <submittedName>
        <fullName evidence="6">Flagellar protein FlgN</fullName>
    </submittedName>
</protein>
<keyword evidence="3" id="KW-1005">Bacterial flagellum biogenesis</keyword>
<evidence type="ECO:0000256" key="5">
    <source>
        <dbReference type="SAM" id="MobiDB-lite"/>
    </source>
</evidence>
<dbReference type="InterPro" id="IPR007809">
    <property type="entry name" value="FlgN-like"/>
</dbReference>
<feature type="coiled-coil region" evidence="4">
    <location>
        <begin position="7"/>
        <end position="59"/>
    </location>
</feature>
<dbReference type="EMBL" id="QUOU01000001">
    <property type="protein sequence ID" value="REL26018.1"/>
    <property type="molecule type" value="Genomic_DNA"/>
</dbReference>
<dbReference type="Gene3D" id="1.20.58.300">
    <property type="entry name" value="FlgN-like"/>
    <property type="match status" value="1"/>
</dbReference>
<evidence type="ECO:0000256" key="3">
    <source>
        <dbReference type="ARBA" id="ARBA00022795"/>
    </source>
</evidence>
<evidence type="ECO:0000256" key="1">
    <source>
        <dbReference type="ARBA" id="ARBA00002397"/>
    </source>
</evidence>
<dbReference type="AlphaFoldDB" id="A0A3E0TNE2"/>
<evidence type="ECO:0000313" key="6">
    <source>
        <dbReference type="EMBL" id="REL26018.1"/>
    </source>
</evidence>
<dbReference type="Proteomes" id="UP000256478">
    <property type="component" value="Unassembled WGS sequence"/>
</dbReference>
<name>A0A3E0TNE2_9GAMM</name>
<dbReference type="InterPro" id="IPR036679">
    <property type="entry name" value="FlgN-like_sf"/>
</dbReference>
<dbReference type="GO" id="GO:0044780">
    <property type="term" value="P:bacterial-type flagellum assembly"/>
    <property type="evidence" value="ECO:0007669"/>
    <property type="project" value="InterPro"/>
</dbReference>
<keyword evidence="6" id="KW-0969">Cilium</keyword>
<gene>
    <name evidence="6" type="ORF">DXX93_05165</name>
</gene>
<comment type="caution">
    <text evidence="6">The sequence shown here is derived from an EMBL/GenBank/DDBJ whole genome shotgun (WGS) entry which is preliminary data.</text>
</comment>
<keyword evidence="4" id="KW-0175">Coiled coil</keyword>
<feature type="region of interest" description="Disordered" evidence="5">
    <location>
        <begin position="121"/>
        <end position="142"/>
    </location>
</feature>
<comment type="similarity">
    <text evidence="2">Belongs to the FlgN family.</text>
</comment>
<proteinExistence type="inferred from homology"/>
<keyword evidence="6" id="KW-0282">Flagellum</keyword>
<evidence type="ECO:0000256" key="4">
    <source>
        <dbReference type="SAM" id="Coils"/>
    </source>
</evidence>